<comment type="subcellular location">
    <subcellularLocation>
        <location evidence="2">Cell membrane</location>
        <topology evidence="2">Multi-pass membrane protein</topology>
    </subcellularLocation>
</comment>
<dbReference type="Gene3D" id="1.10.1760.20">
    <property type="match status" value="1"/>
</dbReference>
<evidence type="ECO:0000256" key="1">
    <source>
        <dbReference type="ARBA" id="ARBA00010692"/>
    </source>
</evidence>
<keyword evidence="2" id="KW-0813">Transport</keyword>
<keyword evidence="2 3" id="KW-0472">Membrane</keyword>
<dbReference type="InterPro" id="IPR003784">
    <property type="entry name" value="BioY"/>
</dbReference>
<dbReference type="Pfam" id="PF02632">
    <property type="entry name" value="BioY"/>
    <property type="match status" value="1"/>
</dbReference>
<keyword evidence="3" id="KW-0812">Transmembrane</keyword>
<dbReference type="PANTHER" id="PTHR34295">
    <property type="entry name" value="BIOTIN TRANSPORTER BIOY"/>
    <property type="match status" value="1"/>
</dbReference>
<comment type="caution">
    <text evidence="4">The sequence shown here is derived from an EMBL/GenBank/DDBJ whole genome shotgun (WGS) entry which is preliminary data.</text>
</comment>
<evidence type="ECO:0000256" key="2">
    <source>
        <dbReference type="PIRNR" id="PIRNR016661"/>
    </source>
</evidence>
<feature type="transmembrane region" description="Helical" evidence="3">
    <location>
        <begin position="76"/>
        <end position="93"/>
    </location>
</feature>
<feature type="transmembrane region" description="Helical" evidence="3">
    <location>
        <begin position="48"/>
        <end position="70"/>
    </location>
</feature>
<organism evidence="4 5">
    <name type="scientific">Clostridium tetani</name>
    <dbReference type="NCBI Taxonomy" id="1513"/>
    <lineage>
        <taxon>Bacteria</taxon>
        <taxon>Bacillati</taxon>
        <taxon>Bacillota</taxon>
        <taxon>Clostridia</taxon>
        <taxon>Eubacteriales</taxon>
        <taxon>Clostridiaceae</taxon>
        <taxon>Clostridium</taxon>
    </lineage>
</organism>
<reference evidence="4 5" key="1">
    <citation type="submission" date="2018-06" db="EMBL/GenBank/DDBJ databases">
        <title>Genome conservation of Clostridium tetani.</title>
        <authorList>
            <person name="Bruggemann H."/>
            <person name="Popoff M.R."/>
        </authorList>
    </citation>
    <scope>NUCLEOTIDE SEQUENCE [LARGE SCALE GENOMIC DNA]</scope>
    <source>
        <strain evidence="4 5">63.05</strain>
    </source>
</reference>
<keyword evidence="3" id="KW-1133">Transmembrane helix</keyword>
<feature type="transmembrane region" description="Helical" evidence="3">
    <location>
        <begin position="25"/>
        <end position="41"/>
    </location>
</feature>
<dbReference type="PANTHER" id="PTHR34295:SF1">
    <property type="entry name" value="BIOTIN TRANSPORTER BIOY"/>
    <property type="match status" value="1"/>
</dbReference>
<protein>
    <recommendedName>
        <fullName evidence="2">Biotin transporter</fullName>
    </recommendedName>
</protein>
<feature type="transmembrane region" description="Helical" evidence="3">
    <location>
        <begin position="105"/>
        <end position="125"/>
    </location>
</feature>
<keyword evidence="2" id="KW-1003">Cell membrane</keyword>
<gene>
    <name evidence="4" type="ORF">DP131_09140</name>
</gene>
<sequence>MCALFASLVAIGAFIQVPVPFMDYFTLQFLFVVLSGLILGPSKGAVSVGVYVLMGLCGLPIFAAGGGLTYIIKPSFGFLLGFILSAWVAGFVSNKLKEYTYKNMLIASFTALITVYTVGIIYKYFILNYYLSTKVEWLALLMSCFPIDIPGDVFLCILGAYLAKRLNTIVRLSK</sequence>
<evidence type="ECO:0000313" key="5">
    <source>
        <dbReference type="Proteomes" id="UP000290273"/>
    </source>
</evidence>
<dbReference type="Proteomes" id="UP000290273">
    <property type="component" value="Unassembled WGS sequence"/>
</dbReference>
<feature type="transmembrane region" description="Helical" evidence="3">
    <location>
        <begin position="137"/>
        <end position="163"/>
    </location>
</feature>
<dbReference type="EMBL" id="QMAU01000038">
    <property type="protein sequence ID" value="RXI54978.1"/>
    <property type="molecule type" value="Genomic_DNA"/>
</dbReference>
<accession>A0ABY0ENL7</accession>
<dbReference type="PIRSF" id="PIRSF016661">
    <property type="entry name" value="BioY"/>
    <property type="match status" value="1"/>
</dbReference>
<evidence type="ECO:0000256" key="3">
    <source>
        <dbReference type="SAM" id="Phobius"/>
    </source>
</evidence>
<name>A0ABY0ENL7_CLOTA</name>
<proteinExistence type="inferred from homology"/>
<comment type="similarity">
    <text evidence="1 2">Belongs to the BioY family.</text>
</comment>
<evidence type="ECO:0000313" key="4">
    <source>
        <dbReference type="EMBL" id="RXI54978.1"/>
    </source>
</evidence>